<protein>
    <recommendedName>
        <fullName evidence="3">Phosphoglycerate mutase</fullName>
    </recommendedName>
</protein>
<dbReference type="PANTHER" id="PTHR48100:SF1">
    <property type="entry name" value="HISTIDINE PHOSPHATASE FAMILY PROTEIN-RELATED"/>
    <property type="match status" value="1"/>
</dbReference>
<reference evidence="1 2" key="1">
    <citation type="journal article" date="2019" name="Int. J. Syst. Evol. Microbiol.">
        <title>The Global Catalogue of Microorganisms (GCM) 10K type strain sequencing project: providing services to taxonomists for standard genome sequencing and annotation.</title>
        <authorList>
            <consortium name="The Broad Institute Genomics Platform"/>
            <consortium name="The Broad Institute Genome Sequencing Center for Infectious Disease"/>
            <person name="Wu L."/>
            <person name="Ma J."/>
        </authorList>
    </citation>
    <scope>NUCLEOTIDE SEQUENCE [LARGE SCALE GENOMIC DNA]</scope>
    <source>
        <strain evidence="1 2">JCM 15478</strain>
    </source>
</reference>
<dbReference type="InterPro" id="IPR050275">
    <property type="entry name" value="PGM_Phosphatase"/>
</dbReference>
<evidence type="ECO:0000313" key="2">
    <source>
        <dbReference type="Proteomes" id="UP001500016"/>
    </source>
</evidence>
<dbReference type="RefSeq" id="WP_344533025.1">
    <property type="nucleotide sequence ID" value="NZ_BAAAPE010000015.1"/>
</dbReference>
<evidence type="ECO:0008006" key="3">
    <source>
        <dbReference type="Google" id="ProtNLM"/>
    </source>
</evidence>
<keyword evidence="2" id="KW-1185">Reference proteome</keyword>
<dbReference type="SMART" id="SM00855">
    <property type="entry name" value="PGAM"/>
    <property type="match status" value="1"/>
</dbReference>
<name>A0ABN2WLW8_9ACTN</name>
<comment type="caution">
    <text evidence="1">The sequence shown here is derived from an EMBL/GenBank/DDBJ whole genome shotgun (WGS) entry which is preliminary data.</text>
</comment>
<dbReference type="InterPro" id="IPR029033">
    <property type="entry name" value="His_PPase_superfam"/>
</dbReference>
<dbReference type="InterPro" id="IPR013078">
    <property type="entry name" value="His_Pase_superF_clade-1"/>
</dbReference>
<proteinExistence type="predicted"/>
<gene>
    <name evidence="1" type="ORF">GCM10009801_63050</name>
</gene>
<accession>A0ABN2WLW8</accession>
<dbReference type="CDD" id="cd07067">
    <property type="entry name" value="HP_PGM_like"/>
    <property type="match status" value="1"/>
</dbReference>
<dbReference type="Proteomes" id="UP001500016">
    <property type="component" value="Unassembled WGS sequence"/>
</dbReference>
<dbReference type="EMBL" id="BAAAPE010000015">
    <property type="protein sequence ID" value="GAA2094708.1"/>
    <property type="molecule type" value="Genomic_DNA"/>
</dbReference>
<dbReference type="Gene3D" id="3.40.50.1240">
    <property type="entry name" value="Phosphoglycerate mutase-like"/>
    <property type="match status" value="1"/>
</dbReference>
<dbReference type="SUPFAM" id="SSF53254">
    <property type="entry name" value="Phosphoglycerate mutase-like"/>
    <property type="match status" value="1"/>
</dbReference>
<dbReference type="PANTHER" id="PTHR48100">
    <property type="entry name" value="BROAD-SPECIFICITY PHOSPHATASE YOR283W-RELATED"/>
    <property type="match status" value="1"/>
</dbReference>
<organism evidence="1 2">
    <name type="scientific">Streptomyces albiaxialis</name>
    <dbReference type="NCBI Taxonomy" id="329523"/>
    <lineage>
        <taxon>Bacteria</taxon>
        <taxon>Bacillati</taxon>
        <taxon>Actinomycetota</taxon>
        <taxon>Actinomycetes</taxon>
        <taxon>Kitasatosporales</taxon>
        <taxon>Streptomycetaceae</taxon>
        <taxon>Streptomyces</taxon>
    </lineage>
</organism>
<sequence length="227" mass="24967">MEPTRVLLVKHGDSHHSHEGVHGGPQGCRGLTDLGRWEVGRLRDRLMGTLDGPVTVYSSVIPRAIETARILAEAVGGAEGMEEGTEVVEDCGLCTFHMDKHLDGMSWDEIRREHATPNGGVYLPFERGSESWSDVVNRVSKTLIGITARHAGETVIIAGHEETVETSLIAFGALPVYRTFDVQVHTASVTEWYTTDDPAAEWDTSTSAWLPARWTMTRFADSAHTED</sequence>
<dbReference type="Pfam" id="PF00300">
    <property type="entry name" value="His_Phos_1"/>
    <property type="match status" value="1"/>
</dbReference>
<evidence type="ECO:0000313" key="1">
    <source>
        <dbReference type="EMBL" id="GAA2094708.1"/>
    </source>
</evidence>